<feature type="domain" description="Aspartyl/Glutamyl-tRNA(Gln) amidotransferase subunit B/E catalytic" evidence="7">
    <location>
        <begin position="6"/>
        <end position="279"/>
    </location>
</feature>
<dbReference type="Pfam" id="PF02637">
    <property type="entry name" value="GatB_Yqey"/>
    <property type="match status" value="1"/>
</dbReference>
<keyword evidence="2 5" id="KW-0547">Nucleotide-binding</keyword>
<dbReference type="PANTHER" id="PTHR11659">
    <property type="entry name" value="GLUTAMYL-TRNA GLN AMIDOTRANSFERASE SUBUNIT B MITOCHONDRIAL AND PROKARYOTIC PET112-RELATED"/>
    <property type="match status" value="1"/>
</dbReference>
<dbReference type="PANTHER" id="PTHR11659:SF4">
    <property type="entry name" value="ASPARTYL_GLUTAMYL-TRNA(GLN) AMIDOTRANSFERASE SUBUNIT B_E CATALYTIC DOMAIN-CONTAINING PROTEIN"/>
    <property type="match status" value="1"/>
</dbReference>
<dbReference type="EC" id="6.3.5.-" evidence="5"/>
<dbReference type="SUPFAM" id="SSF55931">
    <property type="entry name" value="Glutamine synthetase/guanido kinase"/>
    <property type="match status" value="1"/>
</dbReference>
<dbReference type="InterPro" id="IPR017958">
    <property type="entry name" value="Gln-tRNA_amidoTrfase_suB_CS"/>
</dbReference>
<evidence type="ECO:0000259" key="6">
    <source>
        <dbReference type="Pfam" id="PF02637"/>
    </source>
</evidence>
<feature type="domain" description="Asn/Gln amidotransferase" evidence="6">
    <location>
        <begin position="327"/>
        <end position="397"/>
    </location>
</feature>
<name>A0A0G1BGA3_9BACT</name>
<protein>
    <recommendedName>
        <fullName evidence="5">Aspartyl/glutamyl-tRNA(Asn/Gln) amidotransferase subunit B</fullName>
        <shortName evidence="5">Asp/Glu-ADT subunit B</shortName>
        <ecNumber evidence="5">6.3.5.-</ecNumber>
    </recommendedName>
</protein>
<dbReference type="InterPro" id="IPR014746">
    <property type="entry name" value="Gln_synth/guanido_kin_cat_dom"/>
</dbReference>
<dbReference type="NCBIfam" id="TIGR00133">
    <property type="entry name" value="gatB"/>
    <property type="match status" value="1"/>
</dbReference>
<dbReference type="NCBIfam" id="NF004012">
    <property type="entry name" value="PRK05477.1-2"/>
    <property type="match status" value="1"/>
</dbReference>
<dbReference type="GO" id="GO:0050566">
    <property type="term" value="F:asparaginyl-tRNA synthase (glutamine-hydrolyzing) activity"/>
    <property type="evidence" value="ECO:0007669"/>
    <property type="project" value="RHEA"/>
</dbReference>
<keyword evidence="3 5" id="KW-0067">ATP-binding</keyword>
<accession>A0A0G1BGA3</accession>
<comment type="function">
    <text evidence="5">Allows the formation of correctly charged Asn-tRNA(Asn) or Gln-tRNA(Gln) through the transamidation of misacylated Asp-tRNA(Asn) or Glu-tRNA(Gln) in organisms which lack either or both of asparaginyl-tRNA or glutaminyl-tRNA synthetases. The reaction takes place in the presence of glutamine and ATP through an activated phospho-Asp-tRNA(Asn) or phospho-Glu-tRNA(Gln).</text>
</comment>
<evidence type="ECO:0000313" key="8">
    <source>
        <dbReference type="EMBL" id="KKS45346.1"/>
    </source>
</evidence>
<evidence type="ECO:0000256" key="4">
    <source>
        <dbReference type="ARBA" id="ARBA00022917"/>
    </source>
</evidence>
<dbReference type="HAMAP" id="MF_00121">
    <property type="entry name" value="GatB"/>
    <property type="match status" value="1"/>
</dbReference>
<dbReference type="InterPro" id="IPR004413">
    <property type="entry name" value="GatB"/>
</dbReference>
<dbReference type="Proteomes" id="UP000034951">
    <property type="component" value="Unassembled WGS sequence"/>
</dbReference>
<dbReference type="Gene3D" id="1.10.10.410">
    <property type="match status" value="1"/>
</dbReference>
<evidence type="ECO:0000313" key="9">
    <source>
        <dbReference type="Proteomes" id="UP000034951"/>
    </source>
</evidence>
<evidence type="ECO:0000256" key="2">
    <source>
        <dbReference type="ARBA" id="ARBA00022741"/>
    </source>
</evidence>
<reference evidence="8 9" key="1">
    <citation type="journal article" date="2015" name="Nature">
        <title>rRNA introns, odd ribosomes, and small enigmatic genomes across a large radiation of phyla.</title>
        <authorList>
            <person name="Brown C.T."/>
            <person name="Hug L.A."/>
            <person name="Thomas B.C."/>
            <person name="Sharon I."/>
            <person name="Castelle C.J."/>
            <person name="Singh A."/>
            <person name="Wilkins M.J."/>
            <person name="Williams K.H."/>
            <person name="Banfield J.F."/>
        </authorList>
    </citation>
    <scope>NUCLEOTIDE SEQUENCE [LARGE SCALE GENOMIC DNA]</scope>
</reference>
<dbReference type="GO" id="GO:0006412">
    <property type="term" value="P:translation"/>
    <property type="evidence" value="ECO:0007669"/>
    <property type="project" value="UniProtKB-UniRule"/>
</dbReference>
<sequence>MSWQTVLGFETHIELATNSKMFCGCPADHFGKAPNTQVCPVCLGLPGALPVPNAQAIEWCIKLGLALGCEINLFSKFDRKNYFYPDLPKGYQISQYDIPFCKNGELLGHQITRVHMEEDTGKLQHQGDSTLIDFNRSGVPLVEIVTEPDFVSSDDGLIFLKEIQAIVRKLGISTADMEKGSMRLEANISVRHPGDPLPEYKIEVKNVNSFRFIKKAIDFEVARQIQLLESDQIPVQETRGFKESTGETVSQRVKEEANDYRYFPEPDIPPLEFTKEQIETWRGELPVLPAQIRQELVTKYLLSDQYAVIISSDPGMYAKFMADPSKATADALVNKRSQPTQTSPIDKEVISQILAVNPKAVADLKAGKQQALFFLIGQIKKQLGNIDVALTQKLISEIV</sequence>
<comment type="subunit">
    <text evidence="5">Heterotrimer of A, B and C subunits.</text>
</comment>
<dbReference type="Pfam" id="PF02934">
    <property type="entry name" value="GatB_N"/>
    <property type="match status" value="1"/>
</dbReference>
<evidence type="ECO:0000259" key="7">
    <source>
        <dbReference type="Pfam" id="PF02934"/>
    </source>
</evidence>
<evidence type="ECO:0000256" key="3">
    <source>
        <dbReference type="ARBA" id="ARBA00022840"/>
    </source>
</evidence>
<dbReference type="InterPro" id="IPR023168">
    <property type="entry name" value="GatB_Yqey_C_2"/>
</dbReference>
<keyword evidence="1 5" id="KW-0436">Ligase</keyword>
<gene>
    <name evidence="5" type="primary">gatB</name>
    <name evidence="8" type="ORF">UV10_C0027G0006</name>
</gene>
<organism evidence="8 9">
    <name type="scientific">Candidatus Azambacteria bacterium GW2011_GWA1_42_19</name>
    <dbReference type="NCBI Taxonomy" id="1618609"/>
    <lineage>
        <taxon>Bacteria</taxon>
        <taxon>Candidatus Azamiibacteriota</taxon>
    </lineage>
</organism>
<dbReference type="GO" id="GO:0016740">
    <property type="term" value="F:transferase activity"/>
    <property type="evidence" value="ECO:0007669"/>
    <property type="project" value="UniProtKB-KW"/>
</dbReference>
<dbReference type="AlphaFoldDB" id="A0A0G1BGA3"/>
<evidence type="ECO:0000256" key="1">
    <source>
        <dbReference type="ARBA" id="ARBA00022598"/>
    </source>
</evidence>
<dbReference type="InterPro" id="IPR018027">
    <property type="entry name" value="Asn/Gln_amidotransferase"/>
</dbReference>
<evidence type="ECO:0000256" key="5">
    <source>
        <dbReference type="HAMAP-Rule" id="MF_00121"/>
    </source>
</evidence>
<comment type="similarity">
    <text evidence="5">Belongs to the GatB/GatE family. GatB subfamily.</text>
</comment>
<dbReference type="PROSITE" id="PS01234">
    <property type="entry name" value="GATB"/>
    <property type="match status" value="1"/>
</dbReference>
<keyword evidence="4 5" id="KW-0648">Protein biosynthesis</keyword>
<dbReference type="PATRIC" id="fig|1618609.3.peg.563"/>
<comment type="caution">
    <text evidence="8">The sequence shown here is derived from an EMBL/GenBank/DDBJ whole genome shotgun (WGS) entry which is preliminary data.</text>
</comment>
<dbReference type="InterPro" id="IPR006075">
    <property type="entry name" value="Asn/Gln-tRNA_Trfase_suB/E_cat"/>
</dbReference>
<dbReference type="InterPro" id="IPR017959">
    <property type="entry name" value="Asn/Gln-tRNA_amidoTrfase_suB/E"/>
</dbReference>
<keyword evidence="8" id="KW-0808">Transferase</keyword>
<dbReference type="GO" id="GO:0005524">
    <property type="term" value="F:ATP binding"/>
    <property type="evidence" value="ECO:0007669"/>
    <property type="project" value="UniProtKB-KW"/>
</dbReference>
<comment type="catalytic activity">
    <reaction evidence="5">
        <text>L-aspartyl-tRNA(Asn) + L-glutamine + ATP + H2O = L-asparaginyl-tRNA(Asn) + L-glutamate + ADP + phosphate + 2 H(+)</text>
        <dbReference type="Rhea" id="RHEA:14513"/>
        <dbReference type="Rhea" id="RHEA-COMP:9674"/>
        <dbReference type="Rhea" id="RHEA-COMP:9677"/>
        <dbReference type="ChEBI" id="CHEBI:15377"/>
        <dbReference type="ChEBI" id="CHEBI:15378"/>
        <dbReference type="ChEBI" id="CHEBI:29985"/>
        <dbReference type="ChEBI" id="CHEBI:30616"/>
        <dbReference type="ChEBI" id="CHEBI:43474"/>
        <dbReference type="ChEBI" id="CHEBI:58359"/>
        <dbReference type="ChEBI" id="CHEBI:78515"/>
        <dbReference type="ChEBI" id="CHEBI:78516"/>
        <dbReference type="ChEBI" id="CHEBI:456216"/>
    </reaction>
</comment>
<comment type="catalytic activity">
    <reaction evidence="5">
        <text>L-glutamyl-tRNA(Gln) + L-glutamine + ATP + H2O = L-glutaminyl-tRNA(Gln) + L-glutamate + ADP + phosphate + H(+)</text>
        <dbReference type="Rhea" id="RHEA:17521"/>
        <dbReference type="Rhea" id="RHEA-COMP:9681"/>
        <dbReference type="Rhea" id="RHEA-COMP:9684"/>
        <dbReference type="ChEBI" id="CHEBI:15377"/>
        <dbReference type="ChEBI" id="CHEBI:15378"/>
        <dbReference type="ChEBI" id="CHEBI:29985"/>
        <dbReference type="ChEBI" id="CHEBI:30616"/>
        <dbReference type="ChEBI" id="CHEBI:43474"/>
        <dbReference type="ChEBI" id="CHEBI:58359"/>
        <dbReference type="ChEBI" id="CHEBI:78520"/>
        <dbReference type="ChEBI" id="CHEBI:78521"/>
        <dbReference type="ChEBI" id="CHEBI:456216"/>
    </reaction>
</comment>
<proteinExistence type="inferred from homology"/>
<dbReference type="GO" id="GO:0050567">
    <property type="term" value="F:glutaminyl-tRNA synthase (glutamine-hydrolyzing) activity"/>
    <property type="evidence" value="ECO:0007669"/>
    <property type="project" value="UniProtKB-UniRule"/>
</dbReference>
<dbReference type="EMBL" id="LCDE01000027">
    <property type="protein sequence ID" value="KKS45346.1"/>
    <property type="molecule type" value="Genomic_DNA"/>
</dbReference>